<feature type="binding site" evidence="8">
    <location>
        <begin position="185"/>
        <end position="192"/>
    </location>
    <ligand>
        <name>GTP</name>
        <dbReference type="ChEBI" id="CHEBI:37565"/>
        <label>2</label>
    </ligand>
</feature>
<sequence>MTAMLPIVAIVGRPNVGKSTLFNRVLGHRQAIVDELPGLTRDRHYAEASWNGRTFLLVDTGGIDPLSAQPIQRQIVRQTEYAIEEADLTLLVLDWKEGVTPLDLDVADRIRKRGRPALLVVNKVDTSRSEAELADYYALGLGDPIPVSALHGRESGDLLDLITAVLPGVEPKPLDPNTIRIAVVGRPNVGKSSLVNRLTGQERMVVDEAPGTTRDAVDTTIRNGTQTYVLVDTAGMRREAKVHDPVEFYGITRALRAISRADIVVLVMDVSREPAKQEARLASLAEERTKAIVVVFNKWDLVQEPAATREAIEAEFTRMYPFLEHAPRLYASAKTGAGVGKILPACERVYREYARLIPTPELNKAVHDILNRVRPPATPSGKHLKFYYAAQTSTKPPTFALYVNNPRYRIKNYVSYLERGLRERFGFQGIPIVLDWKRSQ</sequence>
<dbReference type="Pfam" id="PF01926">
    <property type="entry name" value="MMR_HSR1"/>
    <property type="match status" value="2"/>
</dbReference>
<dbReference type="InterPro" id="IPR032859">
    <property type="entry name" value="KH_dom-like"/>
</dbReference>
<dbReference type="Gene3D" id="3.30.300.20">
    <property type="match status" value="1"/>
</dbReference>
<comment type="similarity">
    <text evidence="1 8 9 10">Belongs to the TRAFAC class TrmE-Era-EngA-EngB-Septin-like GTPase superfamily. EngA (Der) GTPase family.</text>
</comment>
<evidence type="ECO:0000259" key="11">
    <source>
        <dbReference type="PROSITE" id="PS51712"/>
    </source>
</evidence>
<feature type="domain" description="EngA-type G" evidence="11">
    <location>
        <begin position="179"/>
        <end position="354"/>
    </location>
</feature>
<feature type="binding site" evidence="8">
    <location>
        <begin position="12"/>
        <end position="19"/>
    </location>
    <ligand>
        <name>GTP</name>
        <dbReference type="ChEBI" id="CHEBI:37565"/>
        <label>1</label>
    </ligand>
</feature>
<evidence type="ECO:0000256" key="9">
    <source>
        <dbReference type="PROSITE-ProRule" id="PRU01049"/>
    </source>
</evidence>
<dbReference type="FunFam" id="3.40.50.300:FF:000057">
    <property type="entry name" value="GTPase Der"/>
    <property type="match status" value="1"/>
</dbReference>
<evidence type="ECO:0000256" key="5">
    <source>
        <dbReference type="ARBA" id="ARBA00022741"/>
    </source>
</evidence>
<dbReference type="InterPro" id="IPR015946">
    <property type="entry name" value="KH_dom-like_a/b"/>
</dbReference>
<feature type="binding site" evidence="8">
    <location>
        <begin position="232"/>
        <end position="236"/>
    </location>
    <ligand>
        <name>GTP</name>
        <dbReference type="ChEBI" id="CHEBI:37565"/>
        <label>2</label>
    </ligand>
</feature>
<dbReference type="PIRSF" id="PIRSF006485">
    <property type="entry name" value="GTP-binding_EngA"/>
    <property type="match status" value="1"/>
</dbReference>
<feature type="binding site" evidence="8">
    <location>
        <begin position="59"/>
        <end position="63"/>
    </location>
    <ligand>
        <name>GTP</name>
        <dbReference type="ChEBI" id="CHEBI:37565"/>
        <label>1</label>
    </ligand>
</feature>
<keyword evidence="5 8" id="KW-0547">Nucleotide-binding</keyword>
<evidence type="ECO:0000256" key="2">
    <source>
        <dbReference type="ARBA" id="ARBA00020953"/>
    </source>
</evidence>
<feature type="domain" description="EngA-type G" evidence="11">
    <location>
        <begin position="6"/>
        <end position="170"/>
    </location>
</feature>
<dbReference type="InterPro" id="IPR027417">
    <property type="entry name" value="P-loop_NTPase"/>
</dbReference>
<dbReference type="Pfam" id="PF14714">
    <property type="entry name" value="KH_dom-like"/>
    <property type="match status" value="1"/>
</dbReference>
<proteinExistence type="inferred from homology"/>
<keyword evidence="4 10" id="KW-0677">Repeat</keyword>
<dbReference type="HAMAP" id="MF_00195">
    <property type="entry name" value="GTPase_Der"/>
    <property type="match status" value="1"/>
</dbReference>
<name>A0A538TTS9_UNCEI</name>
<evidence type="ECO:0000256" key="3">
    <source>
        <dbReference type="ARBA" id="ARBA00022517"/>
    </source>
</evidence>
<dbReference type="PRINTS" id="PR00326">
    <property type="entry name" value="GTP1OBG"/>
</dbReference>
<protein>
    <recommendedName>
        <fullName evidence="2 8">GTPase Der</fullName>
    </recommendedName>
    <alternativeName>
        <fullName evidence="7 8">GTP-binding protein EngA</fullName>
    </alternativeName>
</protein>
<evidence type="ECO:0000256" key="4">
    <source>
        <dbReference type="ARBA" id="ARBA00022737"/>
    </source>
</evidence>
<evidence type="ECO:0000256" key="8">
    <source>
        <dbReference type="HAMAP-Rule" id="MF_00195"/>
    </source>
</evidence>
<dbReference type="CDD" id="cd01894">
    <property type="entry name" value="EngA1"/>
    <property type="match status" value="1"/>
</dbReference>
<keyword evidence="3 8" id="KW-0690">Ribosome biogenesis</keyword>
<dbReference type="InterPro" id="IPR006073">
    <property type="entry name" value="GTP-bd"/>
</dbReference>
<evidence type="ECO:0000256" key="10">
    <source>
        <dbReference type="RuleBase" id="RU004481"/>
    </source>
</evidence>
<feature type="binding site" evidence="8">
    <location>
        <begin position="122"/>
        <end position="125"/>
    </location>
    <ligand>
        <name>GTP</name>
        <dbReference type="ChEBI" id="CHEBI:37565"/>
        <label>1</label>
    </ligand>
</feature>
<dbReference type="FunFam" id="3.40.50.300:FF:000040">
    <property type="entry name" value="GTPase Der"/>
    <property type="match status" value="1"/>
</dbReference>
<dbReference type="GO" id="GO:0042254">
    <property type="term" value="P:ribosome biogenesis"/>
    <property type="evidence" value="ECO:0007669"/>
    <property type="project" value="UniProtKB-KW"/>
</dbReference>
<dbReference type="GO" id="GO:0005525">
    <property type="term" value="F:GTP binding"/>
    <property type="evidence" value="ECO:0007669"/>
    <property type="project" value="UniProtKB-UniRule"/>
</dbReference>
<evidence type="ECO:0000313" key="13">
    <source>
        <dbReference type="Proteomes" id="UP000317366"/>
    </source>
</evidence>
<evidence type="ECO:0000256" key="7">
    <source>
        <dbReference type="ARBA" id="ARBA00032345"/>
    </source>
</evidence>
<accession>A0A538TTS9</accession>
<dbReference type="CDD" id="cd01895">
    <property type="entry name" value="EngA2"/>
    <property type="match status" value="1"/>
</dbReference>
<evidence type="ECO:0000313" key="12">
    <source>
        <dbReference type="EMBL" id="TMQ66995.1"/>
    </source>
</evidence>
<dbReference type="NCBIfam" id="TIGR03594">
    <property type="entry name" value="GTPase_EngA"/>
    <property type="match status" value="1"/>
</dbReference>
<comment type="function">
    <text evidence="8 10">GTPase that plays an essential role in the late steps of ribosome biogenesis.</text>
</comment>
<dbReference type="NCBIfam" id="TIGR00231">
    <property type="entry name" value="small_GTP"/>
    <property type="match status" value="2"/>
</dbReference>
<gene>
    <name evidence="8" type="primary">der</name>
    <name evidence="12" type="ORF">E6K77_00510</name>
</gene>
<dbReference type="PANTHER" id="PTHR43834">
    <property type="entry name" value="GTPASE DER"/>
    <property type="match status" value="1"/>
</dbReference>
<dbReference type="InterPro" id="IPR005225">
    <property type="entry name" value="Small_GTP-bd"/>
</dbReference>
<dbReference type="PANTHER" id="PTHR43834:SF6">
    <property type="entry name" value="GTPASE DER"/>
    <property type="match status" value="1"/>
</dbReference>
<feature type="binding site" evidence="8">
    <location>
        <begin position="297"/>
        <end position="300"/>
    </location>
    <ligand>
        <name>GTP</name>
        <dbReference type="ChEBI" id="CHEBI:37565"/>
        <label>2</label>
    </ligand>
</feature>
<organism evidence="12 13">
    <name type="scientific">Eiseniibacteriota bacterium</name>
    <dbReference type="NCBI Taxonomy" id="2212470"/>
    <lineage>
        <taxon>Bacteria</taxon>
        <taxon>Candidatus Eiseniibacteriota</taxon>
    </lineage>
</organism>
<evidence type="ECO:0000256" key="6">
    <source>
        <dbReference type="ARBA" id="ARBA00023134"/>
    </source>
</evidence>
<dbReference type="InterPro" id="IPR016484">
    <property type="entry name" value="GTPase_Der"/>
</dbReference>
<comment type="caution">
    <text evidence="12">The sequence shown here is derived from an EMBL/GenBank/DDBJ whole genome shotgun (WGS) entry which is preliminary data.</text>
</comment>
<comment type="subunit">
    <text evidence="8">Associates with the 50S ribosomal subunit.</text>
</comment>
<dbReference type="InterPro" id="IPR031166">
    <property type="entry name" value="G_ENGA"/>
</dbReference>
<dbReference type="Proteomes" id="UP000317366">
    <property type="component" value="Unassembled WGS sequence"/>
</dbReference>
<dbReference type="Gene3D" id="3.40.50.300">
    <property type="entry name" value="P-loop containing nucleotide triphosphate hydrolases"/>
    <property type="match status" value="2"/>
</dbReference>
<dbReference type="GO" id="GO:0043022">
    <property type="term" value="F:ribosome binding"/>
    <property type="evidence" value="ECO:0007669"/>
    <property type="project" value="TreeGrafter"/>
</dbReference>
<reference evidence="12 13" key="1">
    <citation type="journal article" date="2019" name="Nat. Microbiol.">
        <title>Mediterranean grassland soil C-N compound turnover is dependent on rainfall and depth, and is mediated by genomically divergent microorganisms.</title>
        <authorList>
            <person name="Diamond S."/>
            <person name="Andeer P.F."/>
            <person name="Li Z."/>
            <person name="Crits-Christoph A."/>
            <person name="Burstein D."/>
            <person name="Anantharaman K."/>
            <person name="Lane K.R."/>
            <person name="Thomas B.C."/>
            <person name="Pan C."/>
            <person name="Northen T.R."/>
            <person name="Banfield J.F."/>
        </authorList>
    </citation>
    <scope>NUCLEOTIDE SEQUENCE [LARGE SCALE GENOMIC DNA]</scope>
    <source>
        <strain evidence="12">WS_7</strain>
    </source>
</reference>
<dbReference type="AlphaFoldDB" id="A0A538TTS9"/>
<evidence type="ECO:0000256" key="1">
    <source>
        <dbReference type="ARBA" id="ARBA00008279"/>
    </source>
</evidence>
<keyword evidence="6 8" id="KW-0342">GTP-binding</keyword>
<dbReference type="PROSITE" id="PS51712">
    <property type="entry name" value="G_ENGA"/>
    <property type="match status" value="2"/>
</dbReference>
<dbReference type="EMBL" id="VBOX01000003">
    <property type="protein sequence ID" value="TMQ66995.1"/>
    <property type="molecule type" value="Genomic_DNA"/>
</dbReference>
<dbReference type="SUPFAM" id="SSF52540">
    <property type="entry name" value="P-loop containing nucleoside triphosphate hydrolases"/>
    <property type="match status" value="2"/>
</dbReference>